<dbReference type="OrthoDB" id="2446090at2759"/>
<keyword evidence="2" id="KW-1185">Reference proteome</keyword>
<comment type="caution">
    <text evidence="1">The sequence shown here is derived from an EMBL/GenBank/DDBJ whole genome shotgun (WGS) entry which is preliminary data.</text>
</comment>
<accession>A0A9N9ERV4</accession>
<sequence length="75" mass="8480">KLFGEYDPEGDRYIRDPYYGGLNGFERNFQQKETKPVSGPSVHFHQVTADNSVIGINSGSFGVNIISKRDKEDEK</sequence>
<dbReference type="EMBL" id="CAJVPS010015731">
    <property type="protein sequence ID" value="CAG8687338.1"/>
    <property type="molecule type" value="Genomic_DNA"/>
</dbReference>
<dbReference type="AlphaFoldDB" id="A0A9N9ERV4"/>
<feature type="non-terminal residue" evidence="1">
    <location>
        <position position="1"/>
    </location>
</feature>
<protein>
    <submittedName>
        <fullName evidence="1">8482_t:CDS:1</fullName>
    </submittedName>
</protein>
<evidence type="ECO:0000313" key="1">
    <source>
        <dbReference type="EMBL" id="CAG8687338.1"/>
    </source>
</evidence>
<proteinExistence type="predicted"/>
<organism evidence="1 2">
    <name type="scientific">Ambispora leptoticha</name>
    <dbReference type="NCBI Taxonomy" id="144679"/>
    <lineage>
        <taxon>Eukaryota</taxon>
        <taxon>Fungi</taxon>
        <taxon>Fungi incertae sedis</taxon>
        <taxon>Mucoromycota</taxon>
        <taxon>Glomeromycotina</taxon>
        <taxon>Glomeromycetes</taxon>
        <taxon>Archaeosporales</taxon>
        <taxon>Ambisporaceae</taxon>
        <taxon>Ambispora</taxon>
    </lineage>
</organism>
<reference evidence="1" key="1">
    <citation type="submission" date="2021-06" db="EMBL/GenBank/DDBJ databases">
        <authorList>
            <person name="Kallberg Y."/>
            <person name="Tangrot J."/>
            <person name="Rosling A."/>
        </authorList>
    </citation>
    <scope>NUCLEOTIDE SEQUENCE</scope>
    <source>
        <strain evidence="1">FL130A</strain>
    </source>
</reference>
<evidence type="ECO:0000313" key="2">
    <source>
        <dbReference type="Proteomes" id="UP000789508"/>
    </source>
</evidence>
<name>A0A9N9ERV4_9GLOM</name>
<feature type="non-terminal residue" evidence="1">
    <location>
        <position position="75"/>
    </location>
</feature>
<gene>
    <name evidence="1" type="ORF">ALEPTO_LOCUS11085</name>
</gene>
<dbReference type="Proteomes" id="UP000789508">
    <property type="component" value="Unassembled WGS sequence"/>
</dbReference>